<accession>A0A1E5QMW8</accession>
<dbReference type="AlphaFoldDB" id="A0A1E5QMW8"/>
<dbReference type="SUPFAM" id="SSF53756">
    <property type="entry name" value="UDP-Glycosyltransferase/glycogen phosphorylase"/>
    <property type="match status" value="1"/>
</dbReference>
<dbReference type="PANTHER" id="PTHR12526">
    <property type="entry name" value="GLYCOSYLTRANSFERASE"/>
    <property type="match status" value="1"/>
</dbReference>
<organism evidence="1">
    <name type="scientific">Desertifilum tharense IPPAS B-1220</name>
    <dbReference type="NCBI Taxonomy" id="1781255"/>
    <lineage>
        <taxon>Bacteria</taxon>
        <taxon>Bacillati</taxon>
        <taxon>Cyanobacteriota</taxon>
        <taxon>Cyanophyceae</taxon>
        <taxon>Desertifilales</taxon>
        <taxon>Desertifilaceae</taxon>
        <taxon>Desertifilum</taxon>
    </lineage>
</organism>
<dbReference type="RefSeq" id="WP_069966378.1">
    <property type="nucleotide sequence ID" value="NZ_CM124774.1"/>
</dbReference>
<dbReference type="STRING" id="1781255.BH720_06555"/>
<evidence type="ECO:0000313" key="1">
    <source>
        <dbReference type="EMBL" id="OEJ75937.1"/>
    </source>
</evidence>
<gene>
    <name evidence="1" type="ORF">BH720_06555</name>
</gene>
<evidence type="ECO:0008006" key="2">
    <source>
        <dbReference type="Google" id="ProtNLM"/>
    </source>
</evidence>
<comment type="caution">
    <text evidence="1">The sequence shown here is derived from an EMBL/GenBank/DDBJ whole genome shotgun (WGS) entry which is preliminary data.</text>
</comment>
<protein>
    <recommendedName>
        <fullName evidence="2">Glycosyl transferase family 1 domain-containing protein</fullName>
    </recommendedName>
</protein>
<sequence>MTALLGTRQLPADGVADYCDALSQAMQRQGESFDVVQVPWQEMGLVRSLFWLWQASQPWKNEWVIAQYTASAWSKRALPVFFLFVLLVLRLRGVRLAVMFHEVQGYPGEKLTYKIRRNVQLAVIQAAIRLADRAIVNVSRDRVPWLPTDRDNLEFIPVGSNIPPQPHRFQPGEGKTVAVFGLTSYEITPDEINAIAYALQQASQKLPNLRLVTLGRGSKDAEPYLQQALKNTSVELVTLGLLSPEEIAATLASSDVLLYVRGEISTRRTTAIAAIACGLPIVGYSGVETGSPIPDTGVVLVPEGEKPQLADALIRVLTDDALRLELHQRNLQAYEEHFSYDAIAKRFLQVLTP</sequence>
<name>A0A1E5QMW8_9CYAN</name>
<dbReference type="Pfam" id="PF13692">
    <property type="entry name" value="Glyco_trans_1_4"/>
    <property type="match status" value="1"/>
</dbReference>
<proteinExistence type="predicted"/>
<reference evidence="1" key="1">
    <citation type="submission" date="2016-09" db="EMBL/GenBank/DDBJ databases">
        <title>Draft genome of thermotolerant cyanobacterium Desertifilum sp. strain IPPAS B-1220.</title>
        <authorList>
            <person name="Sinetova M.A."/>
            <person name="Bolakhan K."/>
            <person name="Zayadan B.K."/>
            <person name="Mironov K.S."/>
            <person name="Ustinova V."/>
            <person name="Kupriyanova E.V."/>
            <person name="Sidorov R.A."/>
            <person name="Skrypnik A.N."/>
            <person name="Gogoleva N.E."/>
            <person name="Gogolev Y.V."/>
            <person name="Los D.A."/>
        </authorList>
    </citation>
    <scope>NUCLEOTIDE SEQUENCE [LARGE SCALE GENOMIC DNA]</scope>
    <source>
        <strain evidence="1">IPPAS B-1220</strain>
    </source>
</reference>
<dbReference type="Gene3D" id="3.40.50.2000">
    <property type="entry name" value="Glycogen Phosphorylase B"/>
    <property type="match status" value="2"/>
</dbReference>
<dbReference type="EMBL" id="MJGC01000042">
    <property type="protein sequence ID" value="OEJ75937.1"/>
    <property type="molecule type" value="Genomic_DNA"/>
</dbReference>